<gene>
    <name evidence="1" type="ORF">LCGC14_1913570</name>
</gene>
<name>A0A0F9IQX1_9ZZZZ</name>
<dbReference type="GO" id="GO:0016620">
    <property type="term" value="F:oxidoreductase activity, acting on the aldehyde or oxo group of donors, NAD or NADP as acceptor"/>
    <property type="evidence" value="ECO:0007669"/>
    <property type="project" value="InterPro"/>
</dbReference>
<accession>A0A0F9IQX1</accession>
<protein>
    <recommendedName>
        <fullName evidence="2">Aldehyde dehydrogenase domain-containing protein</fullName>
    </recommendedName>
</protein>
<dbReference type="InterPro" id="IPR016163">
    <property type="entry name" value="Ald_DH_C"/>
</dbReference>
<proteinExistence type="predicted"/>
<dbReference type="SUPFAM" id="SSF53720">
    <property type="entry name" value="ALDH-like"/>
    <property type="match status" value="1"/>
</dbReference>
<evidence type="ECO:0008006" key="2">
    <source>
        <dbReference type="Google" id="ProtNLM"/>
    </source>
</evidence>
<dbReference type="InterPro" id="IPR016161">
    <property type="entry name" value="Ald_DH/histidinol_DH"/>
</dbReference>
<sequence length="188" mass="20877">LKDLLKKYGAFELTAEQGSDLVKEIFKEIRPGRGPSVINMDYIGKPPQVILKRAIGLEIPPDTKIAILETDKEHPLIWTEQIMPILPFVRCQDADEAMDMGVAAEQGMRHTIVFHSNDLRNLTRMASIADASQFIKNGSSIAGLGVEGEGFKSLHIATGGEGLTRSRTFTLVRRCILTDDFRYRFGSS</sequence>
<evidence type="ECO:0000313" key="1">
    <source>
        <dbReference type="EMBL" id="KKL89547.1"/>
    </source>
</evidence>
<dbReference type="AlphaFoldDB" id="A0A0F9IQX1"/>
<reference evidence="1" key="1">
    <citation type="journal article" date="2015" name="Nature">
        <title>Complex archaea that bridge the gap between prokaryotes and eukaryotes.</title>
        <authorList>
            <person name="Spang A."/>
            <person name="Saw J.H."/>
            <person name="Jorgensen S.L."/>
            <person name="Zaremba-Niedzwiedzka K."/>
            <person name="Martijn J."/>
            <person name="Lind A.E."/>
            <person name="van Eijk R."/>
            <person name="Schleper C."/>
            <person name="Guy L."/>
            <person name="Ettema T.J."/>
        </authorList>
    </citation>
    <scope>NUCLEOTIDE SEQUENCE</scope>
</reference>
<feature type="non-terminal residue" evidence="1">
    <location>
        <position position="1"/>
    </location>
</feature>
<dbReference type="Gene3D" id="3.40.309.10">
    <property type="entry name" value="Aldehyde Dehydrogenase, Chain A, domain 2"/>
    <property type="match status" value="1"/>
</dbReference>
<comment type="caution">
    <text evidence="1">The sequence shown here is derived from an EMBL/GenBank/DDBJ whole genome shotgun (WGS) entry which is preliminary data.</text>
</comment>
<organism evidence="1">
    <name type="scientific">marine sediment metagenome</name>
    <dbReference type="NCBI Taxonomy" id="412755"/>
    <lineage>
        <taxon>unclassified sequences</taxon>
        <taxon>metagenomes</taxon>
        <taxon>ecological metagenomes</taxon>
    </lineage>
</organism>
<dbReference type="EMBL" id="LAZR01020256">
    <property type="protein sequence ID" value="KKL89547.1"/>
    <property type="molecule type" value="Genomic_DNA"/>
</dbReference>